<keyword evidence="6" id="KW-0408">Iron</keyword>
<keyword evidence="9" id="KW-1185">Reference proteome</keyword>
<dbReference type="InterPro" id="IPR003819">
    <property type="entry name" value="TauD/TfdA-like"/>
</dbReference>
<organism evidence="8 9">
    <name type="scientific">Streptomyces koelreuteriae</name>
    <dbReference type="NCBI Taxonomy" id="2838015"/>
    <lineage>
        <taxon>Bacteria</taxon>
        <taxon>Bacillati</taxon>
        <taxon>Actinomycetota</taxon>
        <taxon>Actinomycetes</taxon>
        <taxon>Kitasatosporales</taxon>
        <taxon>Streptomycetaceae</taxon>
        <taxon>Streptomyces</taxon>
    </lineage>
</organism>
<proteinExistence type="inferred from homology"/>
<dbReference type="Proteomes" id="UP000679629">
    <property type="component" value="Chromosome"/>
</dbReference>
<evidence type="ECO:0000313" key="9">
    <source>
        <dbReference type="Proteomes" id="UP000679629"/>
    </source>
</evidence>
<dbReference type="InterPro" id="IPR051178">
    <property type="entry name" value="TfdA_dioxygenase"/>
</dbReference>
<name>A0ABX8FJ95_9ACTN</name>
<dbReference type="PANTHER" id="PTHR43779:SF3">
    <property type="entry name" value="(3R)-3-[(CARBOXYMETHYL)AMINO]FATTY ACID OXYGENASE_DECARBOXYLASE"/>
    <property type="match status" value="1"/>
</dbReference>
<evidence type="ECO:0000256" key="3">
    <source>
        <dbReference type="ARBA" id="ARBA00022723"/>
    </source>
</evidence>
<evidence type="ECO:0000259" key="7">
    <source>
        <dbReference type="Pfam" id="PF02668"/>
    </source>
</evidence>
<evidence type="ECO:0000256" key="5">
    <source>
        <dbReference type="ARBA" id="ARBA00023002"/>
    </source>
</evidence>
<evidence type="ECO:0000313" key="8">
    <source>
        <dbReference type="EMBL" id="QWB21208.1"/>
    </source>
</evidence>
<dbReference type="Gene3D" id="3.60.130.10">
    <property type="entry name" value="Clavaminate synthase-like"/>
    <property type="match status" value="1"/>
</dbReference>
<keyword evidence="4 8" id="KW-0223">Dioxygenase</keyword>
<protein>
    <submittedName>
        <fullName evidence="8">TauD/TfdA family dioxygenase</fullName>
    </submittedName>
</protein>
<evidence type="ECO:0000256" key="2">
    <source>
        <dbReference type="ARBA" id="ARBA00005896"/>
    </source>
</evidence>
<dbReference type="Pfam" id="PF02668">
    <property type="entry name" value="TauD"/>
    <property type="match status" value="1"/>
</dbReference>
<accession>A0ABX8FJ95</accession>
<dbReference type="RefSeq" id="WP_215116622.1">
    <property type="nucleotide sequence ID" value="NZ_CP075896.1"/>
</dbReference>
<evidence type="ECO:0000256" key="4">
    <source>
        <dbReference type="ARBA" id="ARBA00022964"/>
    </source>
</evidence>
<dbReference type="SUPFAM" id="SSF51197">
    <property type="entry name" value="Clavaminate synthase-like"/>
    <property type="match status" value="1"/>
</dbReference>
<gene>
    <name evidence="8" type="ORF">KJK29_00725</name>
</gene>
<comment type="cofactor">
    <cofactor evidence="1">
        <name>Fe(2+)</name>
        <dbReference type="ChEBI" id="CHEBI:29033"/>
    </cofactor>
</comment>
<dbReference type="EMBL" id="CP075896">
    <property type="protein sequence ID" value="QWB21208.1"/>
    <property type="molecule type" value="Genomic_DNA"/>
</dbReference>
<keyword evidence="3" id="KW-0479">Metal-binding</keyword>
<keyword evidence="5" id="KW-0560">Oxidoreductase</keyword>
<dbReference type="GO" id="GO:0051213">
    <property type="term" value="F:dioxygenase activity"/>
    <property type="evidence" value="ECO:0007669"/>
    <property type="project" value="UniProtKB-KW"/>
</dbReference>
<feature type="domain" description="TauD/TfdA-like" evidence="7">
    <location>
        <begin position="11"/>
        <end position="279"/>
    </location>
</feature>
<reference evidence="9" key="1">
    <citation type="submission" date="2021-05" db="EMBL/GenBank/DDBJ databases">
        <title>Direct Submission.</title>
        <authorList>
            <person name="Li K."/>
            <person name="Gao J."/>
        </authorList>
    </citation>
    <scope>NUCLEOTIDE SEQUENCE [LARGE SCALE GENOMIC DNA]</scope>
    <source>
        <strain evidence="9">MG62</strain>
    </source>
</reference>
<dbReference type="PANTHER" id="PTHR43779">
    <property type="entry name" value="DIOXYGENASE RV0097-RELATED"/>
    <property type="match status" value="1"/>
</dbReference>
<comment type="similarity">
    <text evidence="2">Belongs to the TfdA dioxygenase family.</text>
</comment>
<sequence length="297" mass="33924">MEIKQQPGDAMGATVEDFDHTTASEADIAALKNTVYTKKIAILKGQDLAPEQFLELGKRLGRPETYYEPMYKHPEVPEIFVSSNVPENGKQIGVPKTGKFWHADYQFMPNPFGITLIHPQVVPEKNRGTYFIDMGRAYERLPADLKKEIAGTYCRHSVRKYFKIRPQDVYRPLSEIIDEVERKTPAVRQPTTFTHPMTGETVLYISEGFTVGIEDEGGRPLDEELLKRLFDATGQLDEAFEHENIHLQGFEKGDLLVWDNRSLIHRARHTTTPEPTVSHRVTVHDERRLHDGMEVAA</sequence>
<evidence type="ECO:0000256" key="1">
    <source>
        <dbReference type="ARBA" id="ARBA00001954"/>
    </source>
</evidence>
<evidence type="ECO:0000256" key="6">
    <source>
        <dbReference type="ARBA" id="ARBA00023004"/>
    </source>
</evidence>
<dbReference type="InterPro" id="IPR042098">
    <property type="entry name" value="TauD-like_sf"/>
</dbReference>